<feature type="compositionally biased region" description="Basic and acidic residues" evidence="2">
    <location>
        <begin position="180"/>
        <end position="200"/>
    </location>
</feature>
<reference evidence="5" key="1">
    <citation type="submission" date="2025-08" db="UniProtKB">
        <authorList>
            <consortium name="RefSeq"/>
        </authorList>
    </citation>
    <scope>IDENTIFICATION</scope>
</reference>
<accession>A0ABM0JLH3</accession>
<proteinExistence type="predicted"/>
<feature type="compositionally biased region" description="Basic residues" evidence="2">
    <location>
        <begin position="795"/>
        <end position="811"/>
    </location>
</feature>
<protein>
    <submittedName>
        <fullName evidence="5">Zinc finger CCCH domain-containing protein 11A</fullName>
    </submittedName>
</protein>
<feature type="compositionally biased region" description="Basic residues" evidence="2">
    <location>
        <begin position="225"/>
        <end position="242"/>
    </location>
</feature>
<feature type="compositionally biased region" description="Acidic residues" evidence="2">
    <location>
        <begin position="398"/>
        <end position="408"/>
    </location>
</feature>
<feature type="compositionally biased region" description="Basic and acidic residues" evidence="2">
    <location>
        <begin position="437"/>
        <end position="451"/>
    </location>
</feature>
<feature type="zinc finger region" description="C3H1-type" evidence="1">
    <location>
        <begin position="31"/>
        <end position="57"/>
    </location>
</feature>
<feature type="region of interest" description="Disordered" evidence="2">
    <location>
        <begin position="180"/>
        <end position="311"/>
    </location>
</feature>
<feature type="region of interest" description="Disordered" evidence="2">
    <location>
        <begin position="1006"/>
        <end position="1066"/>
    </location>
</feature>
<feature type="compositionally biased region" description="Low complexity" evidence="2">
    <location>
        <begin position="917"/>
        <end position="934"/>
    </location>
</feature>
<dbReference type="Gene3D" id="4.10.1000.10">
    <property type="entry name" value="Zinc finger, CCCH-type"/>
    <property type="match status" value="1"/>
</dbReference>
<dbReference type="PANTHER" id="PTHR15725:SF14">
    <property type="entry name" value="ZINC FINGER CCCH DOMAIN-CONTAINING PROTEIN 11A"/>
    <property type="match status" value="1"/>
</dbReference>
<name>A0ABM0JLH3_APLCA</name>
<feature type="domain" description="C3H1-type" evidence="3">
    <location>
        <begin position="7"/>
        <end position="29"/>
    </location>
</feature>
<feature type="compositionally biased region" description="Polar residues" evidence="2">
    <location>
        <begin position="1041"/>
        <end position="1063"/>
    </location>
</feature>
<feature type="compositionally biased region" description="Polar residues" evidence="2">
    <location>
        <begin position="1008"/>
        <end position="1021"/>
    </location>
</feature>
<dbReference type="RefSeq" id="XP_005096502.1">
    <property type="nucleotide sequence ID" value="XM_005096445.3"/>
</dbReference>
<feature type="region of interest" description="Disordered" evidence="2">
    <location>
        <begin position="912"/>
        <end position="991"/>
    </location>
</feature>
<keyword evidence="1" id="KW-0862">Zinc</keyword>
<organism evidence="4 5">
    <name type="scientific">Aplysia californica</name>
    <name type="common">California sea hare</name>
    <dbReference type="NCBI Taxonomy" id="6500"/>
    <lineage>
        <taxon>Eukaryota</taxon>
        <taxon>Metazoa</taxon>
        <taxon>Spiralia</taxon>
        <taxon>Lophotrochozoa</taxon>
        <taxon>Mollusca</taxon>
        <taxon>Gastropoda</taxon>
        <taxon>Heterobranchia</taxon>
        <taxon>Euthyneura</taxon>
        <taxon>Tectipleura</taxon>
        <taxon>Aplysiida</taxon>
        <taxon>Aplysioidea</taxon>
        <taxon>Aplysiidae</taxon>
        <taxon>Aplysia</taxon>
    </lineage>
</organism>
<dbReference type="InterPro" id="IPR000571">
    <property type="entry name" value="Znf_CCCH"/>
</dbReference>
<feature type="region of interest" description="Disordered" evidence="2">
    <location>
        <begin position="331"/>
        <end position="457"/>
    </location>
</feature>
<gene>
    <name evidence="5" type="primary">LOC101851862</name>
</gene>
<evidence type="ECO:0000256" key="1">
    <source>
        <dbReference type="PROSITE-ProRule" id="PRU00723"/>
    </source>
</evidence>
<feature type="compositionally biased region" description="Basic residues" evidence="2">
    <location>
        <begin position="676"/>
        <end position="686"/>
    </location>
</feature>
<feature type="region of interest" description="Disordered" evidence="2">
    <location>
        <begin position="565"/>
        <end position="712"/>
    </location>
</feature>
<dbReference type="PANTHER" id="PTHR15725">
    <property type="entry name" value="ZN-FINGER, C-X8-C-X5-C-X3-H TYPE-CONTAINING"/>
    <property type="match status" value="1"/>
</dbReference>
<dbReference type="PROSITE" id="PS50103">
    <property type="entry name" value="ZF_C3H1"/>
    <property type="match status" value="2"/>
</dbReference>
<sequence>MATLGDDCYFFFTSTCAKGSACPFRHVEAAKSNRIICQHWQMGGCYRPMCKFRHSSFEVVPVGKTEVACFWESQPSGCTKANCGFKHVKPRPTSDIVTSTQPATAAVTAPVAEESSSGKFSVPQVPPVIIQPAESEESNSSPIKRPPNVSSRENGQTQESKADLKDVQASLNKTEGVKEEIGGFETDKTDNLNVKSEKVNKSPAPSAEGKPKVKKVKKLSAGTVKGKKVVAKKKPGAVKKKVGTAGTAVKGKKMLKPKAGAEKKAGTKVPPRQNVKDRLGSATTKNVAKVQGNAEKDHVESSAEDSDDSIENIKVMSMEEIFRQKALESMMKKRAAAGKEPLPTEKSKVSTPKSGNVKTLTTRGLQKQGLGTKQVRPVTKTVKVVRKSVPALKRKEPEDEESEDEDESSSSSSESSDSSSSDTSEEEDSEDSNDFEPDVRRVVVDVDSEKAARRRAKASLLAKKKLQAQMAESAIHRSVTGRVGKTGKKVKSQNRLFSGALESLGKKALKESKKRVINMDYDSDGIVPGAHKRLSIRDRLGKSTADMATSGVLARASRLVEAHDAGVHSAGEGSPRKTVLKTAPEQAMESEDESDPLSDVKVKTLEEIRREKIRKMAAEEGPGSLNLSPVRKRLDMSTFDKDEEPSERGRQVMIVTEPDTKMEIETAVKSSEDQKKQKRRPWKSQKRNLVEDGGDERKTVIKGPEFSVELDSNLFGKQREVETDESPLDNLSPFAQLRRKALQKKLESRKQRLGPVVVCQESDSLAADQDVQTSQFEAGEAQDGLDDGDDEGKKSSKSRKHKHKHKHKKSKGERQIYMPPALKKSVALVKPTQALSHVTETVEVPEVEDSAAAVREGRRKRGPHPMAAAWSAGLSLSSKGGMVKRPEMAAASGAGMERKIFAEPTVSVSARSRLGNVSTEPAAPASTSESSEVSIKSFSEIMAEKRRRRLEMQAQKAASSTPGSALSSSGAPVKVQSTAGVKPFNSSPLKSRVPISPIVFEKDPVSRVKSQPMPTAVSSLKPTVPEPPHGSSAVTVKNRAASASTSVVPPTQKVLPNTGNKTLVQGGFTPKKKLFKKRVSVERPEEDAAILDLHDNSLSLSLDLSDSSSPIPFKSPKVLSVNSNPVVGSDNNRRTLASAVDAAPSFSVPAAVPQNKRPIQPAAPLPAQGDVSLTLSAATAPVVSSSSAVKHKSPAAVEPEIVKKKSRLSLDDEFALLDGGDFAQEENAAAVDEDIDDLLQDIDDLLA</sequence>
<evidence type="ECO:0000313" key="5">
    <source>
        <dbReference type="RefSeq" id="XP_005096502.1"/>
    </source>
</evidence>
<evidence type="ECO:0000313" key="4">
    <source>
        <dbReference type="Proteomes" id="UP000694888"/>
    </source>
</evidence>
<dbReference type="SMART" id="SM00356">
    <property type="entry name" value="ZnF_C3H1"/>
    <property type="match status" value="3"/>
</dbReference>
<keyword evidence="1" id="KW-0479">Metal-binding</keyword>
<feature type="compositionally biased region" description="Polar residues" evidence="2">
    <location>
        <begin position="975"/>
        <end position="989"/>
    </location>
</feature>
<feature type="compositionally biased region" description="Low complexity" evidence="2">
    <location>
        <begin position="957"/>
        <end position="972"/>
    </location>
</feature>
<feature type="region of interest" description="Disordered" evidence="2">
    <location>
        <begin position="131"/>
        <end position="167"/>
    </location>
</feature>
<feature type="compositionally biased region" description="Basic and acidic residues" evidence="2">
    <location>
        <begin position="658"/>
        <end position="675"/>
    </location>
</feature>
<feature type="compositionally biased region" description="Low complexity" evidence="2">
    <location>
        <begin position="409"/>
        <end position="422"/>
    </location>
</feature>
<dbReference type="GeneID" id="101851862"/>
<dbReference type="Pfam" id="PF15663">
    <property type="entry name" value="zf-CCCH_3"/>
    <property type="match status" value="1"/>
</dbReference>
<feature type="region of interest" description="Disordered" evidence="2">
    <location>
        <begin position="763"/>
        <end position="819"/>
    </location>
</feature>
<feature type="compositionally biased region" description="Acidic residues" evidence="2">
    <location>
        <begin position="423"/>
        <end position="436"/>
    </location>
</feature>
<feature type="compositionally biased region" description="Polar residues" evidence="2">
    <location>
        <begin position="138"/>
        <end position="159"/>
    </location>
</feature>
<feature type="domain" description="C3H1-type" evidence="3">
    <location>
        <begin position="31"/>
        <end position="57"/>
    </location>
</feature>
<evidence type="ECO:0000256" key="2">
    <source>
        <dbReference type="SAM" id="MobiDB-lite"/>
    </source>
</evidence>
<feature type="compositionally biased region" description="Basic and acidic residues" evidence="2">
    <location>
        <begin position="598"/>
        <end position="618"/>
    </location>
</feature>
<feature type="zinc finger region" description="C3H1-type" evidence="1">
    <location>
        <begin position="7"/>
        <end position="29"/>
    </location>
</feature>
<feature type="compositionally biased region" description="Basic and acidic residues" evidence="2">
    <location>
        <begin position="632"/>
        <end position="650"/>
    </location>
</feature>
<feature type="compositionally biased region" description="Low complexity" evidence="2">
    <location>
        <begin position="375"/>
        <end position="390"/>
    </location>
</feature>
<evidence type="ECO:0000259" key="3">
    <source>
        <dbReference type="PROSITE" id="PS50103"/>
    </source>
</evidence>
<keyword evidence="4" id="KW-1185">Reference proteome</keyword>
<dbReference type="InterPro" id="IPR041686">
    <property type="entry name" value="Znf-CCCH_3"/>
</dbReference>
<keyword evidence="1" id="KW-0863">Zinc-finger</keyword>
<dbReference type="Proteomes" id="UP000694888">
    <property type="component" value="Unplaced"/>
</dbReference>
<feature type="compositionally biased region" description="Polar residues" evidence="2">
    <location>
        <begin position="349"/>
        <end position="371"/>
    </location>
</feature>